<dbReference type="EMBL" id="JACHIF010000009">
    <property type="protein sequence ID" value="MBB5039693.1"/>
    <property type="molecule type" value="Genomic_DNA"/>
</dbReference>
<name>A0A7W8DRN6_9BACT</name>
<evidence type="ECO:0000259" key="3">
    <source>
        <dbReference type="Pfam" id="PF22725"/>
    </source>
</evidence>
<proteinExistence type="predicted"/>
<dbReference type="RefSeq" id="WP_184211716.1">
    <property type="nucleotide sequence ID" value="NZ_JACHIF010000009.1"/>
</dbReference>
<reference evidence="4 5" key="1">
    <citation type="submission" date="2020-08" db="EMBL/GenBank/DDBJ databases">
        <title>Genomic Encyclopedia of Type Strains, Phase IV (KMG-IV): sequencing the most valuable type-strain genomes for metagenomic binning, comparative biology and taxonomic classification.</title>
        <authorList>
            <person name="Goeker M."/>
        </authorList>
    </citation>
    <scope>NUCLEOTIDE SEQUENCE [LARGE SCALE GENOMIC DNA]</scope>
    <source>
        <strain evidence="4 5">DSM 12251</strain>
    </source>
</reference>
<dbReference type="GO" id="GO:0000166">
    <property type="term" value="F:nucleotide binding"/>
    <property type="evidence" value="ECO:0007669"/>
    <property type="project" value="InterPro"/>
</dbReference>
<protein>
    <submittedName>
        <fullName evidence="4">Putative dehydrogenase</fullName>
    </submittedName>
</protein>
<comment type="caution">
    <text evidence="4">The sequence shown here is derived from an EMBL/GenBank/DDBJ whole genome shotgun (WGS) entry which is preliminary data.</text>
</comment>
<dbReference type="InterPro" id="IPR055170">
    <property type="entry name" value="GFO_IDH_MocA-like_dom"/>
</dbReference>
<dbReference type="PANTHER" id="PTHR43818:SF5">
    <property type="entry name" value="OXIDOREDUCTASE FAMILY PROTEIN"/>
    <property type="match status" value="1"/>
</dbReference>
<accession>A0A7W8DRN6</accession>
<evidence type="ECO:0000313" key="5">
    <source>
        <dbReference type="Proteomes" id="UP000534294"/>
    </source>
</evidence>
<feature type="region of interest" description="Disordered" evidence="1">
    <location>
        <begin position="419"/>
        <end position="444"/>
    </location>
</feature>
<dbReference type="InterPro" id="IPR000683">
    <property type="entry name" value="Gfo/Idh/MocA-like_OxRdtase_N"/>
</dbReference>
<feature type="domain" description="Gfo/Idh/MocA-like oxidoreductase N-terminal" evidence="2">
    <location>
        <begin position="38"/>
        <end position="166"/>
    </location>
</feature>
<evidence type="ECO:0000256" key="1">
    <source>
        <dbReference type="SAM" id="MobiDB-lite"/>
    </source>
</evidence>
<feature type="compositionally biased region" description="Basic and acidic residues" evidence="1">
    <location>
        <begin position="430"/>
        <end position="444"/>
    </location>
</feature>
<dbReference type="PANTHER" id="PTHR43818">
    <property type="entry name" value="BCDNA.GH03377"/>
    <property type="match status" value="1"/>
</dbReference>
<dbReference type="Pfam" id="PF22725">
    <property type="entry name" value="GFO_IDH_MocA_C3"/>
    <property type="match status" value="1"/>
</dbReference>
<dbReference type="InterPro" id="IPR036291">
    <property type="entry name" value="NAD(P)-bd_dom_sf"/>
</dbReference>
<feature type="domain" description="GFO/IDH/MocA-like oxidoreductase" evidence="3">
    <location>
        <begin position="186"/>
        <end position="321"/>
    </location>
</feature>
<dbReference type="InterPro" id="IPR050463">
    <property type="entry name" value="Gfo/Idh/MocA_oxidrdct_glycsds"/>
</dbReference>
<dbReference type="AlphaFoldDB" id="A0A7W8DRN6"/>
<organism evidence="4 5">
    <name type="scientific">Prosthecobacter dejongeii</name>
    <dbReference type="NCBI Taxonomy" id="48465"/>
    <lineage>
        <taxon>Bacteria</taxon>
        <taxon>Pseudomonadati</taxon>
        <taxon>Verrucomicrobiota</taxon>
        <taxon>Verrucomicrobiia</taxon>
        <taxon>Verrucomicrobiales</taxon>
        <taxon>Verrucomicrobiaceae</taxon>
        <taxon>Prosthecobacter</taxon>
    </lineage>
</organism>
<dbReference type="PROSITE" id="PS51318">
    <property type="entry name" value="TAT"/>
    <property type="match status" value="1"/>
</dbReference>
<evidence type="ECO:0000313" key="4">
    <source>
        <dbReference type="EMBL" id="MBB5039693.1"/>
    </source>
</evidence>
<dbReference type="Proteomes" id="UP000534294">
    <property type="component" value="Unassembled WGS sequence"/>
</dbReference>
<sequence length="444" mass="48471">MTSLLTRRQFAQTTGAAAILTASSTLRAQQKADSSETLRIGLVGCGGRGTGAASQALGADYNAKLVAMADVDEKQIEGSINSLSQKYPDRVDVKPDKKFIGLDAYQKLIDSGVDVVLLASPPGFRPVHLMAAVDAGKHIFAEKPMAVDTIGYHLAMAAVKKAAEKKLNIVAGYCWRYSTSRKEAFSRLQDGQIGDVTSILATYHTGPVKPMPPASGRPAGMSDVEWQVRNWYNFSWLSGDSIVEQAVHSVDKLCWAMGDKPPLSCIATGGRQIPAEDGNIFDHFHAAYEWGNGIYCHLANRQIKGCQGHNQDIIRGEKGALIIGKGAAPFIDGQKRWRFKGEDKNMYDLEHEALFNAIRKGEVINDGNRMMLSTLVGIMGREAAYTGQLLTWQQMLDCTQDLAPDTLKWGDSFKPTPMPMPGITKFQIPEPKKPEDQAKENKGA</sequence>
<dbReference type="Gene3D" id="3.40.50.720">
    <property type="entry name" value="NAD(P)-binding Rossmann-like Domain"/>
    <property type="match status" value="1"/>
</dbReference>
<dbReference type="Gene3D" id="3.30.360.10">
    <property type="entry name" value="Dihydrodipicolinate Reductase, domain 2"/>
    <property type="match status" value="1"/>
</dbReference>
<dbReference type="SUPFAM" id="SSF55347">
    <property type="entry name" value="Glyceraldehyde-3-phosphate dehydrogenase-like, C-terminal domain"/>
    <property type="match status" value="1"/>
</dbReference>
<dbReference type="Pfam" id="PF01408">
    <property type="entry name" value="GFO_IDH_MocA"/>
    <property type="match status" value="1"/>
</dbReference>
<gene>
    <name evidence="4" type="ORF">HNQ64_003968</name>
</gene>
<dbReference type="InterPro" id="IPR006311">
    <property type="entry name" value="TAT_signal"/>
</dbReference>
<dbReference type="SUPFAM" id="SSF51735">
    <property type="entry name" value="NAD(P)-binding Rossmann-fold domains"/>
    <property type="match status" value="1"/>
</dbReference>
<keyword evidence="5" id="KW-1185">Reference proteome</keyword>
<evidence type="ECO:0000259" key="2">
    <source>
        <dbReference type="Pfam" id="PF01408"/>
    </source>
</evidence>